<gene>
    <name evidence="5" type="ORF">K469DRAFT_751669</name>
</gene>
<dbReference type="OrthoDB" id="20872at2759"/>
<proteinExistence type="predicted"/>
<dbReference type="Gene3D" id="1.20.120.1020">
    <property type="entry name" value="Prion-inhibition and propagation, HeLo domain"/>
    <property type="match status" value="1"/>
</dbReference>
<feature type="domain" description="Prion-inhibition and propagation HeLo" evidence="4">
    <location>
        <begin position="5"/>
        <end position="216"/>
    </location>
</feature>
<organism evidence="5 6">
    <name type="scientific">Zopfia rhizophila CBS 207.26</name>
    <dbReference type="NCBI Taxonomy" id="1314779"/>
    <lineage>
        <taxon>Eukaryota</taxon>
        <taxon>Fungi</taxon>
        <taxon>Dikarya</taxon>
        <taxon>Ascomycota</taxon>
        <taxon>Pezizomycotina</taxon>
        <taxon>Dothideomycetes</taxon>
        <taxon>Dothideomycetes incertae sedis</taxon>
        <taxon>Zopfiaceae</taxon>
        <taxon>Zopfia</taxon>
    </lineage>
</organism>
<evidence type="ECO:0000313" key="5">
    <source>
        <dbReference type="EMBL" id="KAF2183047.1"/>
    </source>
</evidence>
<dbReference type="InterPro" id="IPR029498">
    <property type="entry name" value="HeLo_dom"/>
</dbReference>
<reference evidence="5" key="1">
    <citation type="journal article" date="2020" name="Stud. Mycol.">
        <title>101 Dothideomycetes genomes: a test case for predicting lifestyles and emergence of pathogens.</title>
        <authorList>
            <person name="Haridas S."/>
            <person name="Albert R."/>
            <person name="Binder M."/>
            <person name="Bloem J."/>
            <person name="Labutti K."/>
            <person name="Salamov A."/>
            <person name="Andreopoulos B."/>
            <person name="Baker S."/>
            <person name="Barry K."/>
            <person name="Bills G."/>
            <person name="Bluhm B."/>
            <person name="Cannon C."/>
            <person name="Castanera R."/>
            <person name="Culley D."/>
            <person name="Daum C."/>
            <person name="Ezra D."/>
            <person name="Gonzalez J."/>
            <person name="Henrissat B."/>
            <person name="Kuo A."/>
            <person name="Liang C."/>
            <person name="Lipzen A."/>
            <person name="Lutzoni F."/>
            <person name="Magnuson J."/>
            <person name="Mondo S."/>
            <person name="Nolan M."/>
            <person name="Ohm R."/>
            <person name="Pangilinan J."/>
            <person name="Park H.-J."/>
            <person name="Ramirez L."/>
            <person name="Alfaro M."/>
            <person name="Sun H."/>
            <person name="Tritt A."/>
            <person name="Yoshinaga Y."/>
            <person name="Zwiers L.-H."/>
            <person name="Turgeon B."/>
            <person name="Goodwin S."/>
            <person name="Spatafora J."/>
            <person name="Crous P."/>
            <person name="Grigoriev I."/>
        </authorList>
    </citation>
    <scope>NUCLEOTIDE SEQUENCE</scope>
    <source>
        <strain evidence="5">CBS 207.26</strain>
    </source>
</reference>
<dbReference type="InterPro" id="IPR027417">
    <property type="entry name" value="P-loop_NTPase"/>
</dbReference>
<dbReference type="PANTHER" id="PTHR24072">
    <property type="entry name" value="RHO FAMILY GTPASE"/>
    <property type="match status" value="1"/>
</dbReference>
<protein>
    <submittedName>
        <fullName evidence="5">P-loop containing nucleoside triphosphate hydrolase protein</fullName>
    </submittedName>
</protein>
<dbReference type="GO" id="GO:0007264">
    <property type="term" value="P:small GTPase-mediated signal transduction"/>
    <property type="evidence" value="ECO:0007669"/>
    <property type="project" value="InterPro"/>
</dbReference>
<sequence length="543" mass="60560">MEAAGLVVGIAGLAGLFNVCSSAFKLVLKGRAFNKDYKILETKFSNQELRLRAWGRACGLIDGTQYDARLDEPELNRQLVSTLECINLLLNDAKQLKDRYGLTPCTEPTDGVQGESAAITTSSSSVNPGSRLERRSSLNRLLRRRSRSQQSRPNSKVSAAIWVIDDREKFAELVKHLKDFIDDLEDLTKATEIQHRQRIFIDYEIECIDDVEELEEIEMAREGEEDAVSDAASVRLEQISQGTASVRSSVDSGHLGSFITLESYYTARTHLSRTSSTAESGELRPVSTEQEIAVHEPNGKRLPSDEMQQELSSTAARRLSRRLSTTELPVATKQQPPVAIKQRVKQSYKCVVVGEASARKTQLLSTFTRGYYPTDYAPVIFDDCINDIRIDDQRTSLLLRDISGYEDYANLQAHICAGADVVIICLLLGASPDYDQVREKWAVYVAWYCQKARCILAGMEPDRSYRYSPSDFINGTNLAKEIGATTYVQCKLETGACVDDVFEAAIRAAISASSPPSRGFRLPWRSERPKLPIINETREEASA</sequence>
<dbReference type="Pfam" id="PF00071">
    <property type="entry name" value="Ras"/>
    <property type="match status" value="1"/>
</dbReference>
<keyword evidence="5" id="KW-0378">Hydrolase</keyword>
<evidence type="ECO:0000256" key="3">
    <source>
        <dbReference type="SAM" id="MobiDB-lite"/>
    </source>
</evidence>
<evidence type="ECO:0000256" key="1">
    <source>
        <dbReference type="ARBA" id="ARBA00022741"/>
    </source>
</evidence>
<dbReference type="InterPro" id="IPR001806">
    <property type="entry name" value="Small_GTPase"/>
</dbReference>
<dbReference type="PRINTS" id="PR00449">
    <property type="entry name" value="RASTRNSFRMNG"/>
</dbReference>
<keyword evidence="6" id="KW-1185">Reference proteome</keyword>
<evidence type="ECO:0000256" key="2">
    <source>
        <dbReference type="ARBA" id="ARBA00023134"/>
    </source>
</evidence>
<dbReference type="GO" id="GO:0003924">
    <property type="term" value="F:GTPase activity"/>
    <property type="evidence" value="ECO:0007669"/>
    <property type="project" value="InterPro"/>
</dbReference>
<dbReference type="AlphaFoldDB" id="A0A6A6DTN4"/>
<evidence type="ECO:0000313" key="6">
    <source>
        <dbReference type="Proteomes" id="UP000800200"/>
    </source>
</evidence>
<dbReference type="GO" id="GO:0005525">
    <property type="term" value="F:GTP binding"/>
    <property type="evidence" value="ECO:0007669"/>
    <property type="project" value="UniProtKB-KW"/>
</dbReference>
<dbReference type="SMART" id="SM00174">
    <property type="entry name" value="RHO"/>
    <property type="match status" value="1"/>
</dbReference>
<dbReference type="PROSITE" id="PS51420">
    <property type="entry name" value="RHO"/>
    <property type="match status" value="1"/>
</dbReference>
<keyword evidence="2" id="KW-0342">GTP-binding</keyword>
<accession>A0A6A6DTN4</accession>
<dbReference type="InterPro" id="IPR003578">
    <property type="entry name" value="Small_GTPase_Rho"/>
</dbReference>
<name>A0A6A6DTN4_9PEZI</name>
<dbReference type="SUPFAM" id="SSF52540">
    <property type="entry name" value="P-loop containing nucleoside triphosphate hydrolases"/>
    <property type="match status" value="1"/>
</dbReference>
<feature type="compositionally biased region" description="Polar residues" evidence="3">
    <location>
        <begin position="118"/>
        <end position="128"/>
    </location>
</feature>
<feature type="region of interest" description="Disordered" evidence="3">
    <location>
        <begin position="107"/>
        <end position="133"/>
    </location>
</feature>
<keyword evidence="1" id="KW-0547">Nucleotide-binding</keyword>
<dbReference type="EMBL" id="ML994644">
    <property type="protein sequence ID" value="KAF2183047.1"/>
    <property type="molecule type" value="Genomic_DNA"/>
</dbReference>
<dbReference type="Pfam" id="PF14479">
    <property type="entry name" value="HeLo"/>
    <property type="match status" value="1"/>
</dbReference>
<evidence type="ECO:0000259" key="4">
    <source>
        <dbReference type="Pfam" id="PF14479"/>
    </source>
</evidence>
<dbReference type="Gene3D" id="3.40.50.300">
    <property type="entry name" value="P-loop containing nucleotide triphosphate hydrolases"/>
    <property type="match status" value="1"/>
</dbReference>
<dbReference type="InterPro" id="IPR038305">
    <property type="entry name" value="HeLo_sf"/>
</dbReference>
<dbReference type="Proteomes" id="UP000800200">
    <property type="component" value="Unassembled WGS sequence"/>
</dbReference>